<dbReference type="Gene3D" id="3.40.50.300">
    <property type="entry name" value="P-loop containing nucleotide triphosphate hydrolases"/>
    <property type="match status" value="1"/>
</dbReference>
<name>A0ABV8PIB0_9FLAO</name>
<dbReference type="EMBL" id="JBHSCL010000003">
    <property type="protein sequence ID" value="MFC4218975.1"/>
    <property type="molecule type" value="Genomic_DNA"/>
</dbReference>
<evidence type="ECO:0000313" key="2">
    <source>
        <dbReference type="EMBL" id="MFC4218975.1"/>
    </source>
</evidence>
<dbReference type="Gene3D" id="1.20.5.300">
    <property type="match status" value="1"/>
</dbReference>
<dbReference type="PANTHER" id="PTHR32114:SF2">
    <property type="entry name" value="ABC TRANSPORTER ABCH.3"/>
    <property type="match status" value="1"/>
</dbReference>
<reference evidence="3" key="1">
    <citation type="journal article" date="2019" name="Int. J. Syst. Evol. Microbiol.">
        <title>The Global Catalogue of Microorganisms (GCM) 10K type strain sequencing project: providing services to taxonomists for standard genome sequencing and annotation.</title>
        <authorList>
            <consortium name="The Broad Institute Genomics Platform"/>
            <consortium name="The Broad Institute Genome Sequencing Center for Infectious Disease"/>
            <person name="Wu L."/>
            <person name="Ma J."/>
        </authorList>
    </citation>
    <scope>NUCLEOTIDE SEQUENCE [LARGE SCALE GENOMIC DNA]</scope>
    <source>
        <strain evidence="3">CGMCC 1.15774</strain>
    </source>
</reference>
<keyword evidence="1" id="KW-0175">Coiled coil</keyword>
<feature type="coiled-coil region" evidence="1">
    <location>
        <begin position="383"/>
        <end position="480"/>
    </location>
</feature>
<dbReference type="RefSeq" id="WP_379762364.1">
    <property type="nucleotide sequence ID" value="NZ_JBHSCL010000003.1"/>
</dbReference>
<comment type="caution">
    <text evidence="2">The sequence shown here is derived from an EMBL/GenBank/DDBJ whole genome shotgun (WGS) entry which is preliminary data.</text>
</comment>
<dbReference type="Proteomes" id="UP001595841">
    <property type="component" value="Unassembled WGS sequence"/>
</dbReference>
<protein>
    <submittedName>
        <fullName evidence="2">AAA family ATPase</fullName>
    </submittedName>
</protein>
<dbReference type="PANTHER" id="PTHR32114">
    <property type="entry name" value="ABC TRANSPORTER ABCH.3"/>
    <property type="match status" value="1"/>
</dbReference>
<accession>A0ABV8PIB0</accession>
<organism evidence="2 3">
    <name type="scientific">Flagellimonas marina</name>
    <dbReference type="NCBI Taxonomy" id="1775168"/>
    <lineage>
        <taxon>Bacteria</taxon>
        <taxon>Pseudomonadati</taxon>
        <taxon>Bacteroidota</taxon>
        <taxon>Flavobacteriia</taxon>
        <taxon>Flavobacteriales</taxon>
        <taxon>Flavobacteriaceae</taxon>
        <taxon>Flagellimonas</taxon>
    </lineage>
</organism>
<proteinExistence type="predicted"/>
<evidence type="ECO:0000313" key="3">
    <source>
        <dbReference type="Proteomes" id="UP001595841"/>
    </source>
</evidence>
<dbReference type="SUPFAM" id="SSF52540">
    <property type="entry name" value="P-loop containing nucleoside triphosphate hydrolases"/>
    <property type="match status" value="2"/>
</dbReference>
<gene>
    <name evidence="2" type="ORF">ACFOWS_02455</name>
</gene>
<sequence length="639" mass="74546">MSRLLIKQVKYYGSNYIYESPELTSGLNILEGENGSGKTTFSSLIYYCLGGNVNFFRKGSEREHRQIIDDKSNYAELSVEINGEAFVITRYFYQFDVLIVGENEVLTLPINRSENKKFTFSDWVLGKLGIRVVDIYQGSEYYKLNLYDLMRLFYYDQNTATDKIYKRPDSENFITDSLIIRKAIFEILTGNAFTDYYQAIADYRMAQNDAFTIKALVENFESLNVNDAFKFEGKNSYNLAQEVEELSLQLEKLQIYRNSIKGNVGVLKSKTDTISEKRNRFSEIEEYVLSLKTKKRNLVYDLNRVKNVHENLILEVTQLKKIISTNEKLNLFSPDTCPYCLSKVDKQKNKCICGNEITDEQFQKFFYTKEEYIKILGSRQKNIETVKNAIDSYYTELNELNDRIGINVNQLEKLKSQINDLVKGRRFEKSQEMQDVNDKIFDVERKINSLNQQIRTEKKREELEQKKSKAMAFLDEKKRDMKLKELEASSSMDEIIRQFNIKYFDLMKIALDDCKSARISLDNYLPILNSGSYTEASSEVPKRMMYFFTLLHLSLTNDIKYPRFLLMDTPENIGIDDDKLIKALELITELGGEDNTMDDFQIILTTGLKKYPDSFSQYVFQSISKKNRLLEGRTINIDA</sequence>
<keyword evidence="3" id="KW-1185">Reference proteome</keyword>
<evidence type="ECO:0000256" key="1">
    <source>
        <dbReference type="SAM" id="Coils"/>
    </source>
</evidence>
<dbReference type="InterPro" id="IPR027417">
    <property type="entry name" value="P-loop_NTPase"/>
</dbReference>